<evidence type="ECO:0000256" key="4">
    <source>
        <dbReference type="ARBA" id="ARBA00022475"/>
    </source>
</evidence>
<name>A0A6P1W3M7_9BACT</name>
<evidence type="ECO:0000256" key="2">
    <source>
        <dbReference type="ARBA" id="ARBA00010100"/>
    </source>
</evidence>
<dbReference type="RefSeq" id="WP_162389894.1">
    <property type="nucleotide sequence ID" value="NZ_CP045997.1"/>
</dbReference>
<dbReference type="GO" id="GO:0005886">
    <property type="term" value="C:plasma membrane"/>
    <property type="evidence" value="ECO:0007669"/>
    <property type="project" value="UniProtKB-SubCell"/>
</dbReference>
<dbReference type="GO" id="GO:0015295">
    <property type="term" value="F:solute:proton symporter activity"/>
    <property type="evidence" value="ECO:0007669"/>
    <property type="project" value="TreeGrafter"/>
</dbReference>
<reference evidence="9 10" key="1">
    <citation type="submission" date="2019-11" db="EMBL/GenBank/DDBJ databases">
        <title>Spirosoma endbachense sp. nov., isolated from a natural salt meadow.</title>
        <authorList>
            <person name="Rojas J."/>
            <person name="Ambika Manirajan B."/>
            <person name="Ratering S."/>
            <person name="Suarez C."/>
            <person name="Geissler-Plaum R."/>
            <person name="Schnell S."/>
        </authorList>
    </citation>
    <scope>NUCLEOTIDE SEQUENCE [LARGE SCALE GENOMIC DNA]</scope>
    <source>
        <strain evidence="9 10">I-24</strain>
    </source>
</reference>
<comment type="similarity">
    <text evidence="2 8">Belongs to the lactate permease family.</text>
</comment>
<feature type="transmembrane region" description="Helical" evidence="8">
    <location>
        <begin position="515"/>
        <end position="536"/>
    </location>
</feature>
<feature type="transmembrane region" description="Helical" evidence="8">
    <location>
        <begin position="39"/>
        <end position="59"/>
    </location>
</feature>
<feature type="transmembrane region" description="Helical" evidence="8">
    <location>
        <begin position="115"/>
        <end position="146"/>
    </location>
</feature>
<dbReference type="KEGG" id="senf:GJR95_32770"/>
<dbReference type="PANTHER" id="PTHR30003:SF0">
    <property type="entry name" value="GLYCOLATE PERMEASE GLCA-RELATED"/>
    <property type="match status" value="1"/>
</dbReference>
<feature type="transmembrane region" description="Helical" evidence="8">
    <location>
        <begin position="420"/>
        <end position="442"/>
    </location>
</feature>
<feature type="transmembrane region" description="Helical" evidence="8">
    <location>
        <begin position="222"/>
        <end position="239"/>
    </location>
</feature>
<dbReference type="NCBIfam" id="TIGR00795">
    <property type="entry name" value="lctP"/>
    <property type="match status" value="1"/>
</dbReference>
<feature type="transmembrane region" description="Helical" evidence="8">
    <location>
        <begin position="12"/>
        <end position="32"/>
    </location>
</feature>
<evidence type="ECO:0000256" key="3">
    <source>
        <dbReference type="ARBA" id="ARBA00022448"/>
    </source>
</evidence>
<evidence type="ECO:0000256" key="1">
    <source>
        <dbReference type="ARBA" id="ARBA00004651"/>
    </source>
</evidence>
<dbReference type="EMBL" id="CP045997">
    <property type="protein sequence ID" value="QHV99494.1"/>
    <property type="molecule type" value="Genomic_DNA"/>
</dbReference>
<evidence type="ECO:0000256" key="7">
    <source>
        <dbReference type="ARBA" id="ARBA00023136"/>
    </source>
</evidence>
<comment type="function">
    <text evidence="8">Uptake of L-lactate across the membrane. Can also transport D-lactate and glycolate.</text>
</comment>
<protein>
    <recommendedName>
        <fullName evidence="8">L-lactate permease</fullName>
    </recommendedName>
</protein>
<evidence type="ECO:0000313" key="9">
    <source>
        <dbReference type="EMBL" id="QHV99494.1"/>
    </source>
</evidence>
<dbReference type="AlphaFoldDB" id="A0A6P1W3M7"/>
<feature type="transmembrane region" description="Helical" evidence="8">
    <location>
        <begin position="197"/>
        <end position="215"/>
    </location>
</feature>
<evidence type="ECO:0000256" key="6">
    <source>
        <dbReference type="ARBA" id="ARBA00022989"/>
    </source>
</evidence>
<dbReference type="GO" id="GO:0015129">
    <property type="term" value="F:lactate transmembrane transporter activity"/>
    <property type="evidence" value="ECO:0007669"/>
    <property type="project" value="UniProtKB-UniRule"/>
</dbReference>
<feature type="transmembrane region" description="Helical" evidence="8">
    <location>
        <begin position="71"/>
        <end position="94"/>
    </location>
</feature>
<keyword evidence="3 8" id="KW-0813">Transport</keyword>
<evidence type="ECO:0000256" key="5">
    <source>
        <dbReference type="ARBA" id="ARBA00022692"/>
    </source>
</evidence>
<feature type="transmembrane region" description="Helical" evidence="8">
    <location>
        <begin position="389"/>
        <end position="408"/>
    </location>
</feature>
<evidence type="ECO:0000313" key="10">
    <source>
        <dbReference type="Proteomes" id="UP000464577"/>
    </source>
</evidence>
<proteinExistence type="inferred from homology"/>
<comment type="subcellular location">
    <subcellularLocation>
        <location evidence="1 8">Cell membrane</location>
        <topology evidence="1 8">Multi-pass membrane protein</topology>
    </subcellularLocation>
</comment>
<dbReference type="InterPro" id="IPR003804">
    <property type="entry name" value="Lactate_perm"/>
</dbReference>
<feature type="transmembrane region" description="Helical" evidence="8">
    <location>
        <begin position="556"/>
        <end position="576"/>
    </location>
</feature>
<keyword evidence="5 8" id="KW-0812">Transmembrane</keyword>
<feature type="transmembrane region" description="Helical" evidence="8">
    <location>
        <begin position="251"/>
        <end position="268"/>
    </location>
</feature>
<keyword evidence="7 8" id="KW-0472">Membrane</keyword>
<gene>
    <name evidence="9" type="ORF">GJR95_32770</name>
</gene>
<feature type="transmembrane region" description="Helical" evidence="8">
    <location>
        <begin position="354"/>
        <end position="377"/>
    </location>
</feature>
<feature type="transmembrane region" description="Helical" evidence="8">
    <location>
        <begin position="295"/>
        <end position="314"/>
    </location>
</feature>
<keyword evidence="6 8" id="KW-1133">Transmembrane helix</keyword>
<evidence type="ECO:0000256" key="8">
    <source>
        <dbReference type="RuleBase" id="RU365092"/>
    </source>
</evidence>
<dbReference type="Proteomes" id="UP000464577">
    <property type="component" value="Chromosome"/>
</dbReference>
<dbReference type="Pfam" id="PF02652">
    <property type="entry name" value="Lactate_perm"/>
    <property type="match status" value="1"/>
</dbReference>
<keyword evidence="4 8" id="KW-1003">Cell membrane</keyword>
<accession>A0A6P1W3M7</accession>
<keyword evidence="10" id="KW-1185">Reference proteome</keyword>
<organism evidence="9 10">
    <name type="scientific">Spirosoma endbachense</name>
    <dbReference type="NCBI Taxonomy" id="2666025"/>
    <lineage>
        <taxon>Bacteria</taxon>
        <taxon>Pseudomonadati</taxon>
        <taxon>Bacteroidota</taxon>
        <taxon>Cytophagia</taxon>
        <taxon>Cytophagales</taxon>
        <taxon>Cytophagaceae</taxon>
        <taxon>Spirosoma</taxon>
    </lineage>
</organism>
<sequence>MIWKQVIDPFNNIALSVLVAAVPILFIFWALIIRKMKGYQASLIATGLAMIIAILVYGMPVKLALLSAAHGAVYGLFPICWLVVMAVFLFNVTVKSGQFEIIKHFMASITSDRRLQALLIAFSFGSFLEGTAGFGAPVAITAAMLVGLGFNPLYASGICLIANTAPVAFGSIGIPITVASQVSGIPELPISQMVGRTLPILSIMLPFYLVSIIAGFRKAKEIWPAVLISGISFAFLQYFSSNFLGPALPDVIAGLGSIVCLMAFLRFWKPKTIWRFANEPAATINTDISYTNGQLIRAWSPFIVLTIMVIAWGIQPIKDALNSAGMVQFEFPGLHNAIQGEDGNLLPKLFKFNYLSAAGTAILIAALTAIPLVGLTYREGANVFGATLNQLKFPILTIAAVLGFAYILNDSGITLTLADVLANTGFMFPFFAPVLGWLGVFITGSDTSANALFSKLQYATATSIGVDPVVTVAANISGGVVGKMISPQSIAVAAAAGNLVGKESELFRFTVKHSFYMLLFICLIVLAQAYAFKWLIPVYEMLGTKKATALPDVSKGFTYLIVLGVLLIGIATAILMTARKKEQTPDLVN</sequence>
<dbReference type="PANTHER" id="PTHR30003">
    <property type="entry name" value="L-LACTATE PERMEASE"/>
    <property type="match status" value="1"/>
</dbReference>